<evidence type="ECO:0000313" key="7">
    <source>
        <dbReference type="EMBL" id="AEB14887.1"/>
    </source>
</evidence>
<comment type="similarity">
    <text evidence="1">Belongs to the ribonucleoside diphosphate reductase class-2 family.</text>
</comment>
<evidence type="ECO:0000256" key="4">
    <source>
        <dbReference type="ARBA" id="ARBA00022741"/>
    </source>
</evidence>
<keyword evidence="4" id="KW-0547">Nucleotide-binding</keyword>
<feature type="domain" description="TSCPD" evidence="6">
    <location>
        <begin position="6"/>
        <end position="79"/>
    </location>
</feature>
<dbReference type="InterPro" id="IPR024434">
    <property type="entry name" value="TSCPD_dom"/>
</dbReference>
<evidence type="ECO:0000256" key="3">
    <source>
        <dbReference type="ARBA" id="ARBA00022634"/>
    </source>
</evidence>
<reference evidence="7 8" key="1">
    <citation type="journal article" date="2011" name="Stand. Genomic Sci.">
        <title>Complete genome sequence of Treponema succinifaciens type strain (6091).</title>
        <authorList>
            <person name="Han C."/>
            <person name="Gronow S."/>
            <person name="Teshima H."/>
            <person name="Lapidus A."/>
            <person name="Nolan M."/>
            <person name="Lucas S."/>
            <person name="Hammon N."/>
            <person name="Deshpande S."/>
            <person name="Cheng J.F."/>
            <person name="Zeytun A."/>
            <person name="Tapia R."/>
            <person name="Goodwin L."/>
            <person name="Pitluck S."/>
            <person name="Liolios K."/>
            <person name="Pagani I."/>
            <person name="Ivanova N."/>
            <person name="Mavromatis K."/>
            <person name="Mikhailova N."/>
            <person name="Huntemann M."/>
            <person name="Pati A."/>
            <person name="Chen A."/>
            <person name="Palaniappan K."/>
            <person name="Land M."/>
            <person name="Hauser L."/>
            <person name="Brambilla E.M."/>
            <person name="Rohde M."/>
            <person name="Goker M."/>
            <person name="Woyke T."/>
            <person name="Bristow J."/>
            <person name="Eisen J.A."/>
            <person name="Markowitz V."/>
            <person name="Hugenholtz P."/>
            <person name="Kyrpides N.C."/>
            <person name="Klenk H.P."/>
            <person name="Detter J.C."/>
        </authorList>
    </citation>
    <scope>NUCLEOTIDE SEQUENCE [LARGE SCALE GENOMIC DNA]</scope>
    <source>
        <strain evidence="8">ATCC 33096 / DSM 2489 / 6091</strain>
    </source>
</reference>
<dbReference type="GeneID" id="302999136"/>
<evidence type="ECO:0000256" key="5">
    <source>
        <dbReference type="ARBA" id="ARBA00047754"/>
    </source>
</evidence>
<dbReference type="GO" id="GO:0000166">
    <property type="term" value="F:nucleotide binding"/>
    <property type="evidence" value="ECO:0007669"/>
    <property type="project" value="UniProtKB-KW"/>
</dbReference>
<dbReference type="KEGG" id="tsu:Tresu_2014"/>
<keyword evidence="3" id="KW-0237">DNA synthesis</keyword>
<gene>
    <name evidence="7" type="ordered locus">Tresu_2014</name>
</gene>
<dbReference type="RefSeq" id="WP_013702143.1">
    <property type="nucleotide sequence ID" value="NC_015385.1"/>
</dbReference>
<evidence type="ECO:0000256" key="2">
    <source>
        <dbReference type="ARBA" id="ARBA00012274"/>
    </source>
</evidence>
<protein>
    <recommendedName>
        <fullName evidence="2">ribonucleoside-diphosphate reductase</fullName>
        <ecNumber evidence="2">1.17.4.1</ecNumber>
    </recommendedName>
</protein>
<dbReference type="InterPro" id="IPR023806">
    <property type="entry name" value="CHP03905"/>
</dbReference>
<proteinExistence type="inferred from homology"/>
<evidence type="ECO:0000256" key="1">
    <source>
        <dbReference type="ARBA" id="ARBA00007405"/>
    </source>
</evidence>
<accession>F2NW32</accession>
<sequence length="86" mass="9334">MVCNFKTKGVCATNIKFELDGNVVRGIEFTNGCDGNLKAISKILDGTTVEFIQEKCRGNLCRTKGTSCADQLAIAVQEAFDKANKK</sequence>
<name>F2NW32_TRES6</name>
<evidence type="ECO:0000313" key="8">
    <source>
        <dbReference type="Proteomes" id="UP000006852"/>
    </source>
</evidence>
<dbReference type="OrthoDB" id="9801525at2"/>
<comment type="catalytic activity">
    <reaction evidence="5">
        <text>a 2'-deoxyribonucleoside 5'-diphosphate + [thioredoxin]-disulfide + H2O = a ribonucleoside 5'-diphosphate + [thioredoxin]-dithiol</text>
        <dbReference type="Rhea" id="RHEA:23252"/>
        <dbReference type="Rhea" id="RHEA-COMP:10698"/>
        <dbReference type="Rhea" id="RHEA-COMP:10700"/>
        <dbReference type="ChEBI" id="CHEBI:15377"/>
        <dbReference type="ChEBI" id="CHEBI:29950"/>
        <dbReference type="ChEBI" id="CHEBI:50058"/>
        <dbReference type="ChEBI" id="CHEBI:57930"/>
        <dbReference type="ChEBI" id="CHEBI:73316"/>
        <dbReference type="EC" id="1.17.4.1"/>
    </reaction>
</comment>
<dbReference type="NCBIfam" id="TIGR03905">
    <property type="entry name" value="TIGR03905_4_Cys"/>
    <property type="match status" value="1"/>
</dbReference>
<dbReference type="EMBL" id="CP002631">
    <property type="protein sequence ID" value="AEB14887.1"/>
    <property type="molecule type" value="Genomic_DNA"/>
</dbReference>
<dbReference type="Pfam" id="PF12637">
    <property type="entry name" value="TSCPD"/>
    <property type="match status" value="1"/>
</dbReference>
<dbReference type="AlphaFoldDB" id="F2NW32"/>
<keyword evidence="8" id="KW-1185">Reference proteome</keyword>
<dbReference type="GO" id="GO:0004748">
    <property type="term" value="F:ribonucleoside-diphosphate reductase activity, thioredoxin disulfide as acceptor"/>
    <property type="evidence" value="ECO:0007669"/>
    <property type="project" value="UniProtKB-EC"/>
</dbReference>
<dbReference type="HOGENOM" id="CLU_176133_0_0_12"/>
<dbReference type="GO" id="GO:0071897">
    <property type="term" value="P:DNA biosynthetic process"/>
    <property type="evidence" value="ECO:0007669"/>
    <property type="project" value="UniProtKB-KW"/>
</dbReference>
<reference evidence="8" key="2">
    <citation type="submission" date="2011-04" db="EMBL/GenBank/DDBJ databases">
        <title>The complete genome of chromosome of Treponema succinifaciens DSM 2489.</title>
        <authorList>
            <person name="Lucas S."/>
            <person name="Copeland A."/>
            <person name="Lapidus A."/>
            <person name="Bruce D."/>
            <person name="Goodwin L."/>
            <person name="Pitluck S."/>
            <person name="Peters L."/>
            <person name="Kyrpides N."/>
            <person name="Mavromatis K."/>
            <person name="Ivanova N."/>
            <person name="Ovchinnikova G."/>
            <person name="Teshima H."/>
            <person name="Detter J.C."/>
            <person name="Tapia R."/>
            <person name="Han C."/>
            <person name="Land M."/>
            <person name="Hauser L."/>
            <person name="Markowitz V."/>
            <person name="Cheng J.-F."/>
            <person name="Hugenholtz P."/>
            <person name="Woyke T."/>
            <person name="Wu D."/>
            <person name="Gronow S."/>
            <person name="Wellnitz S."/>
            <person name="Brambilla E."/>
            <person name="Klenk H.-P."/>
            <person name="Eisen J.A."/>
        </authorList>
    </citation>
    <scope>NUCLEOTIDE SEQUENCE [LARGE SCALE GENOMIC DNA]</scope>
    <source>
        <strain evidence="8">ATCC 33096 / DSM 2489 / 6091</strain>
    </source>
</reference>
<dbReference type="EC" id="1.17.4.1" evidence="2"/>
<organism evidence="7 8">
    <name type="scientific">Treponema succinifaciens (strain ATCC 33096 / DSM 2489 / 6091)</name>
    <dbReference type="NCBI Taxonomy" id="869209"/>
    <lineage>
        <taxon>Bacteria</taxon>
        <taxon>Pseudomonadati</taxon>
        <taxon>Spirochaetota</taxon>
        <taxon>Spirochaetia</taxon>
        <taxon>Spirochaetales</taxon>
        <taxon>Treponemataceae</taxon>
        <taxon>Treponema</taxon>
    </lineage>
</organism>
<dbReference type="eggNOG" id="ENOG5032YE7">
    <property type="taxonomic scope" value="Bacteria"/>
</dbReference>
<dbReference type="STRING" id="869209.Tresu_2014"/>
<dbReference type="Proteomes" id="UP000006852">
    <property type="component" value="Chromosome"/>
</dbReference>
<evidence type="ECO:0000259" key="6">
    <source>
        <dbReference type="Pfam" id="PF12637"/>
    </source>
</evidence>